<evidence type="ECO:0000313" key="11">
    <source>
        <dbReference type="EMBL" id="TDY55835.1"/>
    </source>
</evidence>
<keyword evidence="12" id="KW-1185">Reference proteome</keyword>
<dbReference type="OrthoDB" id="5349at2"/>
<evidence type="ECO:0000256" key="6">
    <source>
        <dbReference type="ARBA" id="ARBA00022989"/>
    </source>
</evidence>
<dbReference type="Pfam" id="PF04290">
    <property type="entry name" value="DctQ"/>
    <property type="match status" value="1"/>
</dbReference>
<evidence type="ECO:0000256" key="8">
    <source>
        <dbReference type="ARBA" id="ARBA00038436"/>
    </source>
</evidence>
<comment type="similarity">
    <text evidence="8">Belongs to the TRAP transporter small permease family.</text>
</comment>
<accession>A0A4R8M1S8</accession>
<keyword evidence="7 9" id="KW-0472">Membrane</keyword>
<proteinExistence type="inferred from homology"/>
<feature type="domain" description="Tripartite ATP-independent periplasmic transporters DctQ component" evidence="10">
    <location>
        <begin position="23"/>
        <end position="151"/>
    </location>
</feature>
<organism evidence="11 12">
    <name type="scientific">Aminivibrio pyruvatiphilus</name>
    <dbReference type="NCBI Taxonomy" id="1005740"/>
    <lineage>
        <taxon>Bacteria</taxon>
        <taxon>Thermotogati</taxon>
        <taxon>Synergistota</taxon>
        <taxon>Synergistia</taxon>
        <taxon>Synergistales</taxon>
        <taxon>Aminobacteriaceae</taxon>
        <taxon>Aminivibrio</taxon>
    </lineage>
</organism>
<feature type="transmembrane region" description="Helical" evidence="9">
    <location>
        <begin position="127"/>
        <end position="145"/>
    </location>
</feature>
<keyword evidence="6 9" id="KW-1133">Transmembrane helix</keyword>
<keyword evidence="3" id="KW-1003">Cell membrane</keyword>
<dbReference type="AlphaFoldDB" id="A0A4R8M1S8"/>
<gene>
    <name evidence="11" type="ORF">C8D99_1222</name>
</gene>
<reference evidence="11 12" key="1">
    <citation type="submission" date="2019-03" db="EMBL/GenBank/DDBJ databases">
        <title>Genomic Encyclopedia of Type Strains, Phase IV (KMG-IV): sequencing the most valuable type-strain genomes for metagenomic binning, comparative biology and taxonomic classification.</title>
        <authorList>
            <person name="Goeker M."/>
        </authorList>
    </citation>
    <scope>NUCLEOTIDE SEQUENCE [LARGE SCALE GENOMIC DNA]</scope>
    <source>
        <strain evidence="11 12">DSM 25964</strain>
    </source>
</reference>
<dbReference type="GO" id="GO:0005886">
    <property type="term" value="C:plasma membrane"/>
    <property type="evidence" value="ECO:0007669"/>
    <property type="project" value="UniProtKB-SubCell"/>
</dbReference>
<comment type="subcellular location">
    <subcellularLocation>
        <location evidence="1">Cell inner membrane</location>
        <topology evidence="1">Multi-pass membrane protein</topology>
    </subcellularLocation>
</comment>
<evidence type="ECO:0000256" key="5">
    <source>
        <dbReference type="ARBA" id="ARBA00022692"/>
    </source>
</evidence>
<evidence type="ECO:0000313" key="12">
    <source>
        <dbReference type="Proteomes" id="UP000295066"/>
    </source>
</evidence>
<protein>
    <submittedName>
        <fullName evidence="11">TRAP-type C4-dicarboxylate transport system permease small subunit</fullName>
    </submittedName>
</protein>
<comment type="caution">
    <text evidence="11">The sequence shown here is derived from an EMBL/GenBank/DDBJ whole genome shotgun (WGS) entry which is preliminary data.</text>
</comment>
<evidence type="ECO:0000256" key="9">
    <source>
        <dbReference type="SAM" id="Phobius"/>
    </source>
</evidence>
<dbReference type="GO" id="GO:0022857">
    <property type="term" value="F:transmembrane transporter activity"/>
    <property type="evidence" value="ECO:0007669"/>
    <property type="project" value="TreeGrafter"/>
</dbReference>
<feature type="transmembrane region" description="Helical" evidence="9">
    <location>
        <begin position="12"/>
        <end position="37"/>
    </location>
</feature>
<evidence type="ECO:0000256" key="4">
    <source>
        <dbReference type="ARBA" id="ARBA00022519"/>
    </source>
</evidence>
<dbReference type="EMBL" id="SORI01000022">
    <property type="protein sequence ID" value="TDY55835.1"/>
    <property type="molecule type" value="Genomic_DNA"/>
</dbReference>
<evidence type="ECO:0000256" key="7">
    <source>
        <dbReference type="ARBA" id="ARBA00023136"/>
    </source>
</evidence>
<evidence type="ECO:0000256" key="1">
    <source>
        <dbReference type="ARBA" id="ARBA00004429"/>
    </source>
</evidence>
<name>A0A4R8M1S8_9BACT</name>
<dbReference type="PANTHER" id="PTHR35011">
    <property type="entry name" value="2,3-DIKETO-L-GULONATE TRAP TRANSPORTER SMALL PERMEASE PROTEIN YIAM"/>
    <property type="match status" value="1"/>
</dbReference>
<keyword evidence="2" id="KW-0813">Transport</keyword>
<dbReference type="InterPro" id="IPR055348">
    <property type="entry name" value="DctQ"/>
</dbReference>
<dbReference type="RefSeq" id="WP_133958889.1">
    <property type="nucleotide sequence ID" value="NZ_SORI01000022.1"/>
</dbReference>
<evidence type="ECO:0000256" key="2">
    <source>
        <dbReference type="ARBA" id="ARBA00022448"/>
    </source>
</evidence>
<feature type="transmembrane region" description="Helical" evidence="9">
    <location>
        <begin position="87"/>
        <end position="107"/>
    </location>
</feature>
<dbReference type="GO" id="GO:0015740">
    <property type="term" value="P:C4-dicarboxylate transport"/>
    <property type="evidence" value="ECO:0007669"/>
    <property type="project" value="TreeGrafter"/>
</dbReference>
<keyword evidence="5 9" id="KW-0812">Transmembrane</keyword>
<dbReference type="PANTHER" id="PTHR35011:SF2">
    <property type="entry name" value="2,3-DIKETO-L-GULONATE TRAP TRANSPORTER SMALL PERMEASE PROTEIN YIAM"/>
    <property type="match status" value="1"/>
</dbReference>
<evidence type="ECO:0000259" key="10">
    <source>
        <dbReference type="Pfam" id="PF04290"/>
    </source>
</evidence>
<dbReference type="InterPro" id="IPR007387">
    <property type="entry name" value="TRAP_DctQ"/>
</dbReference>
<sequence length="164" mass="18473">MKRLLHFGIVLYKATLTVMTVALFIIVGVSVFTRYFLNSSLGWSDELSRFLFIWVTFLGAAYAYGLNEHIGLDFVVDRIRSEKARTVIRLLGEICIGAVIFVIAWFGWDVAVSATNLSPALDIPMTFVYGVVPLTGALMLVQNVLKILQWIGRLRTMPTAQERR</sequence>
<feature type="transmembrane region" description="Helical" evidence="9">
    <location>
        <begin position="49"/>
        <end position="66"/>
    </location>
</feature>
<evidence type="ECO:0000256" key="3">
    <source>
        <dbReference type="ARBA" id="ARBA00022475"/>
    </source>
</evidence>
<keyword evidence="4" id="KW-0997">Cell inner membrane</keyword>
<dbReference type="Proteomes" id="UP000295066">
    <property type="component" value="Unassembled WGS sequence"/>
</dbReference>